<feature type="transmembrane region" description="Helical" evidence="2">
    <location>
        <begin position="275"/>
        <end position="294"/>
    </location>
</feature>
<dbReference type="InterPro" id="IPR052523">
    <property type="entry name" value="Trichothecene_AcTrans"/>
</dbReference>
<feature type="transmembrane region" description="Helical" evidence="2">
    <location>
        <begin position="416"/>
        <end position="434"/>
    </location>
</feature>
<feature type="transmembrane region" description="Helical" evidence="2">
    <location>
        <begin position="481"/>
        <end position="500"/>
    </location>
</feature>
<dbReference type="Pfam" id="PF00583">
    <property type="entry name" value="Acetyltransf_1"/>
    <property type="match status" value="1"/>
</dbReference>
<dbReference type="InterPro" id="IPR016181">
    <property type="entry name" value="Acyl_CoA_acyltransferase"/>
</dbReference>
<evidence type="ECO:0000256" key="2">
    <source>
        <dbReference type="SAM" id="Phobius"/>
    </source>
</evidence>
<feature type="domain" description="N-acetyltransferase" evidence="3">
    <location>
        <begin position="819"/>
        <end position="897"/>
    </location>
</feature>
<comment type="caution">
    <text evidence="4">The sequence shown here is derived from an EMBL/GenBank/DDBJ whole genome shotgun (WGS) entry which is preliminary data.</text>
</comment>
<evidence type="ECO:0000256" key="1">
    <source>
        <dbReference type="SAM" id="MobiDB-lite"/>
    </source>
</evidence>
<dbReference type="CDD" id="cd04301">
    <property type="entry name" value="NAT_SF"/>
    <property type="match status" value="1"/>
</dbReference>
<proteinExistence type="predicted"/>
<accession>A0AAD8XTU6</accession>
<feature type="transmembrane region" description="Helical" evidence="2">
    <location>
        <begin position="506"/>
        <end position="531"/>
    </location>
</feature>
<evidence type="ECO:0000313" key="5">
    <source>
        <dbReference type="Proteomes" id="UP001224775"/>
    </source>
</evidence>
<feature type="transmembrane region" description="Helical" evidence="2">
    <location>
        <begin position="208"/>
        <end position="233"/>
    </location>
</feature>
<evidence type="ECO:0000313" key="4">
    <source>
        <dbReference type="EMBL" id="KAK1733776.1"/>
    </source>
</evidence>
<keyword evidence="5" id="KW-1185">Reference proteome</keyword>
<feature type="compositionally biased region" description="Polar residues" evidence="1">
    <location>
        <begin position="8"/>
        <end position="18"/>
    </location>
</feature>
<feature type="transmembrane region" description="Helical" evidence="2">
    <location>
        <begin position="161"/>
        <end position="180"/>
    </location>
</feature>
<name>A0AAD8XTU6_9STRA</name>
<dbReference type="PROSITE" id="PS51186">
    <property type="entry name" value="GNAT"/>
    <property type="match status" value="1"/>
</dbReference>
<dbReference type="Proteomes" id="UP001224775">
    <property type="component" value="Unassembled WGS sequence"/>
</dbReference>
<organism evidence="4 5">
    <name type="scientific">Skeletonema marinoi</name>
    <dbReference type="NCBI Taxonomy" id="267567"/>
    <lineage>
        <taxon>Eukaryota</taxon>
        <taxon>Sar</taxon>
        <taxon>Stramenopiles</taxon>
        <taxon>Ochrophyta</taxon>
        <taxon>Bacillariophyta</taxon>
        <taxon>Coscinodiscophyceae</taxon>
        <taxon>Thalassiosirophycidae</taxon>
        <taxon>Thalassiosirales</taxon>
        <taxon>Skeletonemataceae</taxon>
        <taxon>Skeletonema</taxon>
        <taxon>Skeletonema marinoi-dohrnii complex</taxon>
    </lineage>
</organism>
<feature type="transmembrane region" description="Helical" evidence="2">
    <location>
        <begin position="341"/>
        <end position="360"/>
    </location>
</feature>
<dbReference type="EMBL" id="JATAAI010000045">
    <property type="protein sequence ID" value="KAK1733776.1"/>
    <property type="molecule type" value="Genomic_DNA"/>
</dbReference>
<dbReference type="PANTHER" id="PTHR42791">
    <property type="entry name" value="GNAT FAMILY ACETYLTRANSFERASE"/>
    <property type="match status" value="1"/>
</dbReference>
<reference evidence="4" key="1">
    <citation type="submission" date="2023-06" db="EMBL/GenBank/DDBJ databases">
        <title>Survivors Of The Sea: Transcriptome response of Skeletonema marinoi to long-term dormancy.</title>
        <authorList>
            <person name="Pinder M.I.M."/>
            <person name="Kourtchenko O."/>
            <person name="Robertson E.K."/>
            <person name="Larsson T."/>
            <person name="Maumus F."/>
            <person name="Osuna-Cruz C.M."/>
            <person name="Vancaester E."/>
            <person name="Stenow R."/>
            <person name="Vandepoele K."/>
            <person name="Ploug H."/>
            <person name="Bruchert V."/>
            <person name="Godhe A."/>
            <person name="Topel M."/>
        </authorList>
    </citation>
    <scope>NUCLEOTIDE SEQUENCE</scope>
    <source>
        <strain evidence="4">R05AC</strain>
    </source>
</reference>
<keyword evidence="2" id="KW-1133">Transmembrane helix</keyword>
<keyword evidence="2" id="KW-0812">Transmembrane</keyword>
<protein>
    <recommendedName>
        <fullName evidence="3">N-acetyltransferase domain-containing protein</fullName>
    </recommendedName>
</protein>
<feature type="region of interest" description="Disordered" evidence="1">
    <location>
        <begin position="1"/>
        <end position="45"/>
    </location>
</feature>
<keyword evidence="2" id="KW-0472">Membrane</keyword>
<dbReference type="AlphaFoldDB" id="A0AAD8XTU6"/>
<sequence length="901" mass="98025">MTKMVATNGGSSQQPDQSSADEETSLLPASIDQKKDATTTASSSSSSSLTSWIRLLTFFIASVIAGGIMPGQNEYNRLFCEAGIFRYACHEEFADSSITATLDYDASDTIGHDSDSASSCCPAQWLLIANTMNSLSMFVTFLFLLSGIMFDILGGRKCATLGCAILSVGFGILAVLLRLLGGVDHTTTNNDSINGGGGIMIKPSVETILFAMGVLTCDIGSFFVNVAFYGFLFHLPTKQALILALSNSCFSCASFLPIVVSGFMDVSGYTLPSVLLMYGVVILIGSGGVCWVTVPSLEEYHSNALVVLGLPIPRRTVKGWKGMKKQLLGAKKVLTHPDHAMFHKISMVVLAMGWVPAFVYMSMADPLGQEIFGGEGGGGIGLSLGVSFLKINTLVGLLVGPACGLLVDKFQHPSDGLIEICMLMTVSLAVVTLLCGVASWMVQIVVLIFVCISQTMQLLFAMRYAGKRRRMFLSSRVMYAWLIYINNPRCFPIYTVLFSYPNRVGVVTGALIFVFGTLSLVLILLVSLIIVITKSYLLPVRIVSTIGMMAWAAYVVYIKREERFPASPTLLPEDEIEIAKNFGVSTIEDAAYVADMSPDALLKLSASTKVADLRRLSDIALSGGACERILHVARRNSSRMSSEDVQRRRSSQISIQEEFPVPDFAWDKVRKGCFESSFDCITTAFNGHGGFGGSNEPSVDWMFSAMTNDRDDPIRVEAFGSFLGPMLVVSETYGMILEVVVNDESGRTNVAASCACYPPGTLDSDGSTMKAGGDRYHFGLATYGLAPTFTNKEITGEAFVQRLAAFKQDSEWDQRRKDYGEMWYIGLLGTHPKYQGSGYGRLLLDVVSNYAQETKHDCYLECSGPNIAFYKRCGYDVLWKNEITIHGDSIVLAGMVKKYQA</sequence>
<dbReference type="InterPro" id="IPR000182">
    <property type="entry name" value="GNAT_dom"/>
</dbReference>
<dbReference type="PANTHER" id="PTHR42791:SF1">
    <property type="entry name" value="N-ACETYLTRANSFERASE DOMAIN-CONTAINING PROTEIN"/>
    <property type="match status" value="1"/>
</dbReference>
<feature type="transmembrane region" description="Helical" evidence="2">
    <location>
        <begin position="440"/>
        <end position="460"/>
    </location>
</feature>
<feature type="transmembrane region" description="Helical" evidence="2">
    <location>
        <begin position="240"/>
        <end position="263"/>
    </location>
</feature>
<dbReference type="SUPFAM" id="SSF55729">
    <property type="entry name" value="Acyl-CoA N-acyltransferases (Nat)"/>
    <property type="match status" value="1"/>
</dbReference>
<dbReference type="GO" id="GO:0016747">
    <property type="term" value="F:acyltransferase activity, transferring groups other than amino-acyl groups"/>
    <property type="evidence" value="ECO:0007669"/>
    <property type="project" value="InterPro"/>
</dbReference>
<feature type="transmembrane region" description="Helical" evidence="2">
    <location>
        <begin position="52"/>
        <end position="69"/>
    </location>
</feature>
<dbReference type="Gene3D" id="3.40.630.30">
    <property type="match status" value="1"/>
</dbReference>
<gene>
    <name evidence="4" type="ORF">QTG54_015631</name>
</gene>
<feature type="transmembrane region" description="Helical" evidence="2">
    <location>
        <begin position="538"/>
        <end position="557"/>
    </location>
</feature>
<evidence type="ECO:0000259" key="3">
    <source>
        <dbReference type="PROSITE" id="PS51186"/>
    </source>
</evidence>
<feature type="transmembrane region" description="Helical" evidence="2">
    <location>
        <begin position="380"/>
        <end position="407"/>
    </location>
</feature>